<dbReference type="GO" id="GO:0016020">
    <property type="term" value="C:membrane"/>
    <property type="evidence" value="ECO:0007669"/>
    <property type="project" value="InterPro"/>
</dbReference>
<keyword evidence="4" id="KW-0732">Signal</keyword>
<dbReference type="InterPro" id="IPR010067">
    <property type="entry name" value="ABC_SsuA_sub-bd"/>
</dbReference>
<dbReference type="PANTHER" id="PTHR30024:SF42">
    <property type="entry name" value="ALIPHATIC SULFONATES-BINDING PROTEIN-RELATED"/>
    <property type="match status" value="1"/>
</dbReference>
<evidence type="ECO:0000313" key="8">
    <source>
        <dbReference type="EMBL" id="PZO36630.1"/>
    </source>
</evidence>
<evidence type="ECO:0000256" key="1">
    <source>
        <dbReference type="ARBA" id="ARBA00004418"/>
    </source>
</evidence>
<comment type="similarity">
    <text evidence="2">Belongs to the bacterial solute-binding protein SsuA/TauA family.</text>
</comment>
<dbReference type="GO" id="GO:0042597">
    <property type="term" value="C:periplasmic space"/>
    <property type="evidence" value="ECO:0007669"/>
    <property type="project" value="UniProtKB-SubCell"/>
</dbReference>
<gene>
    <name evidence="8" type="ORF">DCF19_20680</name>
</gene>
<comment type="function">
    <text evidence="5">Part of a binding-protein-dependent transport system for aliphatic sulfonates. Putative binding protein.</text>
</comment>
<dbReference type="Pfam" id="PF09084">
    <property type="entry name" value="NMT1"/>
    <property type="match status" value="1"/>
</dbReference>
<dbReference type="PANTHER" id="PTHR30024">
    <property type="entry name" value="ALIPHATIC SULFONATES-BINDING PROTEIN-RELATED"/>
    <property type="match status" value="1"/>
</dbReference>
<evidence type="ECO:0000313" key="9">
    <source>
        <dbReference type="Proteomes" id="UP000249467"/>
    </source>
</evidence>
<dbReference type="FunFam" id="3.40.190.10:FF:000050">
    <property type="entry name" value="Sulfonate ABC transporter substrate-binding protein"/>
    <property type="match status" value="1"/>
</dbReference>
<dbReference type="GO" id="GO:0042626">
    <property type="term" value="F:ATPase-coupled transmembrane transporter activity"/>
    <property type="evidence" value="ECO:0007669"/>
    <property type="project" value="InterPro"/>
</dbReference>
<evidence type="ECO:0000259" key="7">
    <source>
        <dbReference type="SMART" id="SM00062"/>
    </source>
</evidence>
<evidence type="ECO:0000256" key="4">
    <source>
        <dbReference type="ARBA" id="ARBA00022729"/>
    </source>
</evidence>
<reference evidence="8 9" key="2">
    <citation type="submission" date="2018-06" db="EMBL/GenBank/DDBJ databases">
        <title>Metagenomic assembly of (sub)arctic Cyanobacteria and their associated microbiome from non-axenic cultures.</title>
        <authorList>
            <person name="Baurain D."/>
        </authorList>
    </citation>
    <scope>NUCLEOTIDE SEQUENCE [LARGE SCALE GENOMIC DNA]</scope>
    <source>
        <strain evidence="8">ULC066bin1</strain>
    </source>
</reference>
<comment type="subcellular location">
    <subcellularLocation>
        <location evidence="1">Periplasm</location>
    </subcellularLocation>
</comment>
<evidence type="ECO:0000256" key="2">
    <source>
        <dbReference type="ARBA" id="ARBA00010742"/>
    </source>
</evidence>
<dbReference type="AlphaFoldDB" id="A0A2W4VXB4"/>
<dbReference type="Proteomes" id="UP000249467">
    <property type="component" value="Unassembled WGS sequence"/>
</dbReference>
<dbReference type="EMBL" id="QBML01000038">
    <property type="protein sequence ID" value="PZO36630.1"/>
    <property type="molecule type" value="Genomic_DNA"/>
</dbReference>
<accession>A0A2W4VXB4</accession>
<dbReference type="SMART" id="SM00062">
    <property type="entry name" value="PBPb"/>
    <property type="match status" value="1"/>
</dbReference>
<comment type="caution">
    <text evidence="8">The sequence shown here is derived from an EMBL/GenBank/DDBJ whole genome shotgun (WGS) entry which is preliminary data.</text>
</comment>
<sequence>MKPLTTLFQFFESSHKGTKIKRRSLLFSAAYSLVVSTALIGCGTTPTNTATNSTNSTNPSTVASYAKTTTAAKPAASGEKKVIRIVRSKQLTPLAVLEKKGDLAKELDKIGYEVKWAEFAAGPQQQEALNANGLDIASTAESPPVFAQAANNPIVYIGASATNGKPIALLVGKDSPIQSVQDLKGKKIAFQKASIGHYLAVKAFEKEGLTINDFESVFLPPSDASAAFSQGKVDAWFIWEPFVTRTELSGTGRILLDGEKLRDTRNYYTTTRTFYEGNKEAIKVFFEELEKADTWVKANPKEVSELLTTVTKIEVPILEKMHGKYTYGLRPITEEIIKEQEQVADFWFRLKLIPNKPDVRKGFLTPEEYAFITPKGVLKLAGNPKS</sequence>
<evidence type="ECO:0000256" key="6">
    <source>
        <dbReference type="ARBA" id="ARBA00070228"/>
    </source>
</evidence>
<dbReference type="NCBIfam" id="TIGR01728">
    <property type="entry name" value="SsuA_fam"/>
    <property type="match status" value="1"/>
</dbReference>
<dbReference type="Gene3D" id="3.40.190.10">
    <property type="entry name" value="Periplasmic binding protein-like II"/>
    <property type="match status" value="2"/>
</dbReference>
<feature type="domain" description="Solute-binding protein family 3/N-terminal" evidence="7">
    <location>
        <begin position="82"/>
        <end position="306"/>
    </location>
</feature>
<evidence type="ECO:0000256" key="3">
    <source>
        <dbReference type="ARBA" id="ARBA00022448"/>
    </source>
</evidence>
<dbReference type="InterPro" id="IPR001638">
    <property type="entry name" value="Solute-binding_3/MltF_N"/>
</dbReference>
<proteinExistence type="inferred from homology"/>
<protein>
    <recommendedName>
        <fullName evidence="6">Putative aliphatic sulfonates-binding protein</fullName>
    </recommendedName>
</protein>
<name>A0A2W4VXB4_9CYAN</name>
<dbReference type="InterPro" id="IPR015168">
    <property type="entry name" value="SsuA/THI5"/>
</dbReference>
<reference evidence="8 9" key="1">
    <citation type="submission" date="2018-04" db="EMBL/GenBank/DDBJ databases">
        <authorList>
            <person name="Go L.Y."/>
            <person name="Mitchell J.A."/>
        </authorList>
    </citation>
    <scope>NUCLEOTIDE SEQUENCE [LARGE SCALE GENOMIC DNA]</scope>
    <source>
        <strain evidence="8">ULC066bin1</strain>
    </source>
</reference>
<dbReference type="SUPFAM" id="SSF53850">
    <property type="entry name" value="Periplasmic binding protein-like II"/>
    <property type="match status" value="1"/>
</dbReference>
<organism evidence="8 9">
    <name type="scientific">Pseudanabaena frigida</name>
    <dbReference type="NCBI Taxonomy" id="945775"/>
    <lineage>
        <taxon>Bacteria</taxon>
        <taxon>Bacillati</taxon>
        <taxon>Cyanobacteriota</taxon>
        <taxon>Cyanophyceae</taxon>
        <taxon>Pseudanabaenales</taxon>
        <taxon>Pseudanabaenaceae</taxon>
        <taxon>Pseudanabaena</taxon>
    </lineage>
</organism>
<keyword evidence="3" id="KW-0813">Transport</keyword>
<evidence type="ECO:0000256" key="5">
    <source>
        <dbReference type="ARBA" id="ARBA00055538"/>
    </source>
</evidence>